<reference evidence="1" key="1">
    <citation type="submission" date="2013-05" db="EMBL/GenBank/DDBJ databases">
        <title>Draft genome sequences of six wheat associated Fusarium spp. isolates.</title>
        <authorList>
            <person name="Moolhuijzen P.M."/>
            <person name="Manners J.M."/>
            <person name="Wilcox S."/>
            <person name="Bellgard M.I."/>
            <person name="Gardiner D.M."/>
        </authorList>
    </citation>
    <scope>NUCLEOTIDE SEQUENCE</scope>
    <source>
        <strain evidence="1">CS5907</strain>
        <strain evidence="1">CS5907</strain>
    </source>
</reference>
<dbReference type="AlphaFoldDB" id="A0A096PDW5"/>
<evidence type="ECO:0000313" key="1">
    <source>
        <dbReference type="EMBL" id="CEG03169.1"/>
    </source>
</evidence>
<sequence length="80" mass="9023">MSAISAYISIGNLIAEGWGLFRDHSERSRADVDEAERHAAWYRRERVWFVDVDASKAFGVRGLNDGISINININININTT</sequence>
<gene>
    <name evidence="1" type="ORF">BN851_0004040</name>
</gene>
<dbReference type="EMBL" id="CBMG010000074">
    <property type="protein sequence ID" value="CEG03169.1"/>
    <property type="molecule type" value="Genomic_DNA"/>
</dbReference>
<protein>
    <submittedName>
        <fullName evidence="1">WGS project CBMG000000000 data, contig CS5907-c000074</fullName>
    </submittedName>
</protein>
<organism evidence="1">
    <name type="scientific">Fusarium acuminatum CS5907</name>
    <dbReference type="NCBI Taxonomy" id="1318461"/>
    <lineage>
        <taxon>Eukaryota</taxon>
        <taxon>Fungi</taxon>
        <taxon>Dikarya</taxon>
        <taxon>Ascomycota</taxon>
        <taxon>Pezizomycotina</taxon>
        <taxon>Sordariomycetes</taxon>
        <taxon>Hypocreomycetidae</taxon>
        <taxon>Hypocreales</taxon>
        <taxon>Nectriaceae</taxon>
        <taxon>Fusarium</taxon>
        <taxon>Fusarium tricinctum species complex</taxon>
    </lineage>
</organism>
<name>A0A096PDW5_9HYPO</name>
<accession>A0A096PDW5</accession>
<comment type="caution">
    <text evidence="1">The sequence shown here is derived from an EMBL/GenBank/DDBJ whole genome shotgun (WGS) entry which is preliminary data.</text>
</comment>
<proteinExistence type="predicted"/>